<dbReference type="Gene3D" id="3.40.1090.10">
    <property type="entry name" value="Cytosolic phospholipase A2 catalytic domain"/>
    <property type="match status" value="2"/>
</dbReference>
<evidence type="ECO:0000313" key="6">
    <source>
        <dbReference type="Proteomes" id="UP000765160"/>
    </source>
</evidence>
<feature type="domain" description="PNPLA" evidence="4">
    <location>
        <begin position="7"/>
        <end position="262"/>
    </location>
</feature>
<feature type="active site" description="Nucleophile" evidence="2">
    <location>
        <position position="40"/>
    </location>
</feature>
<dbReference type="Proteomes" id="UP000765160">
    <property type="component" value="Unassembled WGS sequence"/>
</dbReference>
<keyword evidence="2" id="KW-0378">Hydrolase</keyword>
<name>A0ABX1F841_9PROT</name>
<keyword evidence="3" id="KW-0812">Transmembrane</keyword>
<dbReference type="InterPro" id="IPR002641">
    <property type="entry name" value="PNPLA_dom"/>
</dbReference>
<dbReference type="RefSeq" id="WP_168055085.1">
    <property type="nucleotide sequence ID" value="NZ_JAATJR010000010.1"/>
</dbReference>
<protein>
    <submittedName>
        <fullName evidence="5">Patatin</fullName>
    </submittedName>
</protein>
<feature type="short sequence motif" description="GXGXXG" evidence="2">
    <location>
        <begin position="11"/>
        <end position="16"/>
    </location>
</feature>
<dbReference type="Pfam" id="PF01734">
    <property type="entry name" value="Patatin"/>
    <property type="match status" value="1"/>
</dbReference>
<gene>
    <name evidence="5" type="ORF">HB662_27660</name>
</gene>
<dbReference type="InterPro" id="IPR016035">
    <property type="entry name" value="Acyl_Trfase/lysoPLipase"/>
</dbReference>
<keyword evidence="3" id="KW-1133">Transmembrane helix</keyword>
<feature type="active site" description="Proton acceptor" evidence="2">
    <location>
        <position position="249"/>
    </location>
</feature>
<dbReference type="PANTHER" id="PTHR46394:SF1">
    <property type="entry name" value="PNPLA DOMAIN-CONTAINING PROTEIN"/>
    <property type="match status" value="1"/>
</dbReference>
<dbReference type="EMBL" id="JAAVTX010000010">
    <property type="protein sequence ID" value="NKE48576.1"/>
    <property type="molecule type" value="Genomic_DNA"/>
</dbReference>
<accession>A0ABX1F841</accession>
<dbReference type="PANTHER" id="PTHR46394">
    <property type="entry name" value="ANNEXIN"/>
    <property type="match status" value="1"/>
</dbReference>
<evidence type="ECO:0000313" key="5">
    <source>
        <dbReference type="EMBL" id="NKE48576.1"/>
    </source>
</evidence>
<keyword evidence="3" id="KW-0472">Membrane</keyword>
<dbReference type="SUPFAM" id="SSF52151">
    <property type="entry name" value="FabD/lysophospholipase-like"/>
    <property type="match status" value="1"/>
</dbReference>
<proteinExistence type="predicted"/>
<feature type="short sequence motif" description="GXSXG" evidence="2">
    <location>
        <begin position="38"/>
        <end position="42"/>
    </location>
</feature>
<organism evidence="5 6">
    <name type="scientific">Falsiroseomonas frigidaquae</name>
    <dbReference type="NCBI Taxonomy" id="487318"/>
    <lineage>
        <taxon>Bacteria</taxon>
        <taxon>Pseudomonadati</taxon>
        <taxon>Pseudomonadota</taxon>
        <taxon>Alphaproteobacteria</taxon>
        <taxon>Acetobacterales</taxon>
        <taxon>Roseomonadaceae</taxon>
        <taxon>Falsiroseomonas</taxon>
    </lineage>
</organism>
<feature type="transmembrane region" description="Helical" evidence="3">
    <location>
        <begin position="133"/>
        <end position="151"/>
    </location>
</feature>
<reference evidence="5 6" key="1">
    <citation type="submission" date="2020-03" db="EMBL/GenBank/DDBJ databases">
        <title>Roseomonas selenitidurans sp. nov. isolated from soil.</title>
        <authorList>
            <person name="Liu H."/>
        </authorList>
    </citation>
    <scope>NUCLEOTIDE SEQUENCE [LARGE SCALE GENOMIC DNA]</scope>
    <source>
        <strain evidence="5 6">JCM 15073</strain>
    </source>
</reference>
<dbReference type="PROSITE" id="PS51635">
    <property type="entry name" value="PNPLA"/>
    <property type="match status" value="1"/>
</dbReference>
<comment type="caution">
    <text evidence="5">The sequence shown here is derived from an EMBL/GenBank/DDBJ whole genome shotgun (WGS) entry which is preliminary data.</text>
</comment>
<keyword evidence="6" id="KW-1185">Reference proteome</keyword>
<feature type="short sequence motif" description="DGA/G" evidence="2">
    <location>
        <begin position="249"/>
        <end position="251"/>
    </location>
</feature>
<evidence type="ECO:0000259" key="4">
    <source>
        <dbReference type="PROSITE" id="PS51635"/>
    </source>
</evidence>
<evidence type="ECO:0000256" key="2">
    <source>
        <dbReference type="PROSITE-ProRule" id="PRU01161"/>
    </source>
</evidence>
<keyword evidence="1 2" id="KW-0443">Lipid metabolism</keyword>
<dbReference type="InterPro" id="IPR052580">
    <property type="entry name" value="Lipid_Hydrolase"/>
</dbReference>
<keyword evidence="2" id="KW-0442">Lipid degradation</keyword>
<sequence length="533" mass="57919">MAHRAFVAFAGGGAKGVVHVGALKALEARDVALKGVAGTSAGAIVAALVASGFRADDLIDGAIGRTILERLSAIDPKVSRATDLFGKAGWLRVRVFRWLLRQRLPFPMLAGAFWAIPLLLALLIVWLAPGHTLWWAIGAWAATGAALWLSYRQVMGGLADVRRFRDALAELLRRQLFPHEPDRVVRMGDFGRDGRPELKIVSANLSLRALHLFSADRTPDTPVADAVAASICLPVIFRPWTIDGELHVDGGIVSNLPAWPFDEERELDPEALTIAVEIEDRTPGRTLGRYSWLPAAVRTALFGSGELNLRVAGPAEQLALPTSFDLLDFDKSGIQAAAEVRQVAEAAGVRLDKRLFRLPEIYRNACQVAQALAVDGLGLPAGGRPGGPRVRVAVGRLERGYMHSLRLSHSVGFEDDPDESMLVPLEGSVAGAAWGERESRVETYPLAPERDLPGDANRLRRKARWADVKWVMCIPILDEASSEPRLLVQLDGNIALPQSAETASALEAVEEAVKDFFDLVLHELKELEDDHGP</sequence>
<evidence type="ECO:0000256" key="1">
    <source>
        <dbReference type="ARBA" id="ARBA00023098"/>
    </source>
</evidence>
<feature type="transmembrane region" description="Helical" evidence="3">
    <location>
        <begin position="104"/>
        <end position="127"/>
    </location>
</feature>
<evidence type="ECO:0000256" key="3">
    <source>
        <dbReference type="SAM" id="Phobius"/>
    </source>
</evidence>